<feature type="transmembrane region" description="Helical" evidence="15">
    <location>
        <begin position="98"/>
        <end position="116"/>
    </location>
</feature>
<evidence type="ECO:0000256" key="9">
    <source>
        <dbReference type="ARBA" id="ARBA00022842"/>
    </source>
</evidence>
<keyword evidence="11 15" id="KW-1133">Transmembrane helix</keyword>
<dbReference type="InterPro" id="IPR044492">
    <property type="entry name" value="P_typ_ATPase_HD_dom"/>
</dbReference>
<name>A0A9K3L5B4_9STRA</name>
<reference evidence="17" key="2">
    <citation type="submission" date="2021-04" db="EMBL/GenBank/DDBJ databases">
        <authorList>
            <person name="Podell S."/>
        </authorList>
    </citation>
    <scope>NUCLEOTIDE SEQUENCE</scope>
    <source>
        <strain evidence="17">Hildebrandi</strain>
    </source>
</reference>
<evidence type="ECO:0000259" key="16">
    <source>
        <dbReference type="SMART" id="SM00831"/>
    </source>
</evidence>
<keyword evidence="4 15" id="KW-0812">Transmembrane</keyword>
<keyword evidence="7 15" id="KW-0106">Calcium</keyword>
<keyword evidence="8 15" id="KW-0067">ATP-binding</keyword>
<evidence type="ECO:0000256" key="15">
    <source>
        <dbReference type="RuleBase" id="RU361146"/>
    </source>
</evidence>
<dbReference type="OrthoDB" id="116380at2759"/>
<evidence type="ECO:0000256" key="6">
    <source>
        <dbReference type="ARBA" id="ARBA00022741"/>
    </source>
</evidence>
<feature type="transmembrane region" description="Helical" evidence="15">
    <location>
        <begin position="938"/>
        <end position="955"/>
    </location>
</feature>
<comment type="function">
    <text evidence="15">Catalyzes the hydrolysis of ATP coupled with the transport of calcium.</text>
</comment>
<keyword evidence="13 15" id="KW-0472">Membrane</keyword>
<dbReference type="GO" id="GO:0046872">
    <property type="term" value="F:metal ion binding"/>
    <property type="evidence" value="ECO:0007669"/>
    <property type="project" value="UniProtKB-KW"/>
</dbReference>
<dbReference type="PANTHER" id="PTHR24093:SF369">
    <property type="entry name" value="CALCIUM-TRANSPORTING ATPASE"/>
    <property type="match status" value="1"/>
</dbReference>
<feature type="domain" description="Cation-transporting P-type ATPase N-terminal" evidence="16">
    <location>
        <begin position="38"/>
        <end position="115"/>
    </location>
</feature>
<dbReference type="SFLD" id="SFLDF00027">
    <property type="entry name" value="p-type_atpase"/>
    <property type="match status" value="1"/>
</dbReference>
<comment type="similarity">
    <text evidence="15">Belongs to the cation transport ATPase (P-type) (TC 3.A.3) family.</text>
</comment>
<keyword evidence="6 15" id="KW-0547">Nucleotide-binding</keyword>
<keyword evidence="3 15" id="KW-0109">Calcium transport</keyword>
<keyword evidence="2 15" id="KW-0813">Transport</keyword>
<dbReference type="Pfam" id="PF00690">
    <property type="entry name" value="Cation_ATPase_N"/>
    <property type="match status" value="1"/>
</dbReference>
<dbReference type="PROSITE" id="PS00154">
    <property type="entry name" value="ATPASE_E1_E2"/>
    <property type="match status" value="1"/>
</dbReference>
<dbReference type="InterPro" id="IPR001757">
    <property type="entry name" value="P_typ_ATPase"/>
</dbReference>
<dbReference type="NCBIfam" id="TIGR01517">
    <property type="entry name" value="ATPase-IIB_Ca"/>
    <property type="match status" value="1"/>
</dbReference>
<dbReference type="InterPro" id="IPR006408">
    <property type="entry name" value="P-type_ATPase_IIB"/>
</dbReference>
<keyword evidence="10" id="KW-1278">Translocase</keyword>
<evidence type="ECO:0000256" key="10">
    <source>
        <dbReference type="ARBA" id="ARBA00022967"/>
    </source>
</evidence>
<comment type="catalytic activity">
    <reaction evidence="14 15">
        <text>Ca(2+)(in) + ATP + H2O = Ca(2+)(out) + ADP + phosphate + H(+)</text>
        <dbReference type="Rhea" id="RHEA:18105"/>
        <dbReference type="ChEBI" id="CHEBI:15377"/>
        <dbReference type="ChEBI" id="CHEBI:15378"/>
        <dbReference type="ChEBI" id="CHEBI:29108"/>
        <dbReference type="ChEBI" id="CHEBI:30616"/>
        <dbReference type="ChEBI" id="CHEBI:43474"/>
        <dbReference type="ChEBI" id="CHEBI:456216"/>
        <dbReference type="EC" id="7.2.2.10"/>
    </reaction>
</comment>
<dbReference type="Pfam" id="PF00689">
    <property type="entry name" value="Cation_ATPase_C"/>
    <property type="match status" value="1"/>
</dbReference>
<feature type="transmembrane region" description="Helical" evidence="15">
    <location>
        <begin position="975"/>
        <end position="992"/>
    </location>
</feature>
<proteinExistence type="inferred from homology"/>
<evidence type="ECO:0000256" key="5">
    <source>
        <dbReference type="ARBA" id="ARBA00022723"/>
    </source>
</evidence>
<feature type="transmembrane region" description="Helical" evidence="15">
    <location>
        <begin position="279"/>
        <end position="300"/>
    </location>
</feature>
<comment type="caution">
    <text evidence="15">Lacks conserved residue(s) required for the propagation of feature annotation.</text>
</comment>
<dbReference type="GO" id="GO:0005388">
    <property type="term" value="F:P-type calcium transporter activity"/>
    <property type="evidence" value="ECO:0007669"/>
    <property type="project" value="UniProtKB-EC"/>
</dbReference>
<dbReference type="GO" id="GO:0012505">
    <property type="term" value="C:endomembrane system"/>
    <property type="evidence" value="ECO:0007669"/>
    <property type="project" value="UniProtKB-SubCell"/>
</dbReference>
<dbReference type="AlphaFoldDB" id="A0A9K3L5B4"/>
<feature type="transmembrane region" description="Helical" evidence="15">
    <location>
        <begin position="862"/>
        <end position="886"/>
    </location>
</feature>
<feature type="transmembrane region" description="Helical" evidence="15">
    <location>
        <begin position="823"/>
        <end position="841"/>
    </location>
</feature>
<feature type="transmembrane region" description="Helical" evidence="15">
    <location>
        <begin position="898"/>
        <end position="917"/>
    </location>
</feature>
<dbReference type="Proteomes" id="UP000693970">
    <property type="component" value="Unassembled WGS sequence"/>
</dbReference>
<evidence type="ECO:0000256" key="13">
    <source>
        <dbReference type="ARBA" id="ARBA00023136"/>
    </source>
</evidence>
<evidence type="ECO:0000256" key="14">
    <source>
        <dbReference type="ARBA" id="ARBA00048694"/>
    </source>
</evidence>
<feature type="transmembrane region" description="Helical" evidence="15">
    <location>
        <begin position="799"/>
        <end position="817"/>
    </location>
</feature>
<organism evidence="17 18">
    <name type="scientific">Nitzschia inconspicua</name>
    <dbReference type="NCBI Taxonomy" id="303405"/>
    <lineage>
        <taxon>Eukaryota</taxon>
        <taxon>Sar</taxon>
        <taxon>Stramenopiles</taxon>
        <taxon>Ochrophyta</taxon>
        <taxon>Bacillariophyta</taxon>
        <taxon>Bacillariophyceae</taxon>
        <taxon>Bacillariophycidae</taxon>
        <taxon>Bacillariales</taxon>
        <taxon>Bacillariaceae</taxon>
        <taxon>Nitzschia</taxon>
    </lineage>
</organism>
<dbReference type="FunFam" id="2.70.150.10:FF:000029">
    <property type="entry name" value="Calcium-transporting ATPase"/>
    <property type="match status" value="1"/>
</dbReference>
<keyword evidence="18" id="KW-1185">Reference proteome</keyword>
<evidence type="ECO:0000256" key="11">
    <source>
        <dbReference type="ARBA" id="ARBA00022989"/>
    </source>
</evidence>
<keyword evidence="5" id="KW-0479">Metal-binding</keyword>
<comment type="subcellular location">
    <subcellularLocation>
        <location evidence="1">Endomembrane system</location>
        <topology evidence="1">Multi-pass membrane protein</topology>
    </subcellularLocation>
    <subcellularLocation>
        <location evidence="15">Membrane</location>
        <topology evidence="15">Multi-pass membrane protein</topology>
    </subcellularLocation>
</comment>
<accession>A0A9K3L5B4</accession>
<comment type="caution">
    <text evidence="17">The sequence shown here is derived from an EMBL/GenBank/DDBJ whole genome shotgun (WGS) entry which is preliminary data.</text>
</comment>
<dbReference type="InterPro" id="IPR059000">
    <property type="entry name" value="ATPase_P-type_domA"/>
</dbReference>
<dbReference type="CDD" id="cd02081">
    <property type="entry name" value="P-type_ATPase_Ca_PMCA-like"/>
    <property type="match status" value="1"/>
</dbReference>
<dbReference type="PANTHER" id="PTHR24093">
    <property type="entry name" value="CATION TRANSPORTING ATPASE"/>
    <property type="match status" value="1"/>
</dbReference>
<evidence type="ECO:0000256" key="1">
    <source>
        <dbReference type="ARBA" id="ARBA00004127"/>
    </source>
</evidence>
<dbReference type="Pfam" id="PF13246">
    <property type="entry name" value="Cation_ATPase"/>
    <property type="match status" value="1"/>
</dbReference>
<evidence type="ECO:0000313" key="18">
    <source>
        <dbReference type="Proteomes" id="UP000693970"/>
    </source>
</evidence>
<dbReference type="SMART" id="SM00831">
    <property type="entry name" value="Cation_ATPase_N"/>
    <property type="match status" value="1"/>
</dbReference>
<dbReference type="InterPro" id="IPR018303">
    <property type="entry name" value="ATPase_P-typ_P_site"/>
</dbReference>
<dbReference type="GO" id="GO:0005524">
    <property type="term" value="F:ATP binding"/>
    <property type="evidence" value="ECO:0007669"/>
    <property type="project" value="UniProtKB-KW"/>
</dbReference>
<evidence type="ECO:0000256" key="4">
    <source>
        <dbReference type="ARBA" id="ARBA00022692"/>
    </source>
</evidence>
<reference evidence="17" key="1">
    <citation type="journal article" date="2021" name="Sci. Rep.">
        <title>Diploid genomic architecture of Nitzschia inconspicua, an elite biomass production diatom.</title>
        <authorList>
            <person name="Oliver A."/>
            <person name="Podell S."/>
            <person name="Pinowska A."/>
            <person name="Traller J.C."/>
            <person name="Smith S.R."/>
            <person name="McClure R."/>
            <person name="Beliaev A."/>
            <person name="Bohutskyi P."/>
            <person name="Hill E.A."/>
            <person name="Rabines A."/>
            <person name="Zheng H."/>
            <person name="Allen L.Z."/>
            <person name="Kuo A."/>
            <person name="Grigoriev I.V."/>
            <person name="Allen A.E."/>
            <person name="Hazlebeck D."/>
            <person name="Allen E.E."/>
        </authorList>
    </citation>
    <scope>NUCLEOTIDE SEQUENCE</scope>
    <source>
        <strain evidence="17">Hildebrandi</strain>
    </source>
</reference>
<dbReference type="EMBL" id="JAGRRH010000015">
    <property type="protein sequence ID" value="KAG7355642.1"/>
    <property type="molecule type" value="Genomic_DNA"/>
</dbReference>
<evidence type="ECO:0000256" key="12">
    <source>
        <dbReference type="ARBA" id="ARBA00023065"/>
    </source>
</evidence>
<dbReference type="SFLD" id="SFLDG00002">
    <property type="entry name" value="C1.7:_P-type_atpase_like"/>
    <property type="match status" value="1"/>
</dbReference>
<feature type="transmembrane region" description="Helical" evidence="15">
    <location>
        <begin position="1017"/>
        <end position="1037"/>
    </location>
</feature>
<gene>
    <name evidence="17" type="ORF">IV203_000328</name>
</gene>
<dbReference type="InterPro" id="IPR004014">
    <property type="entry name" value="ATPase_P-typ_cation-transptr_N"/>
</dbReference>
<feature type="transmembrane region" description="Helical" evidence="15">
    <location>
        <begin position="122"/>
        <end position="142"/>
    </location>
</feature>
<dbReference type="SFLD" id="SFLDS00003">
    <property type="entry name" value="Haloacid_Dehalogenase"/>
    <property type="match status" value="1"/>
</dbReference>
<sequence length="1045" mass="114799">MVTTRKGTKNGQSLAERMASIRDVVQRINEPQALDVNTQHLQDMGGVEAVLELLGTDPDHGVEDTTVEERREMFGSNLLPSTPRKTLWQLFVDTFDDATLQILIVAAIVSLIIGIYDDPATGYVEGMAILAACLIVSVVTALNDYQKESQFRELSAANDDIDVVVVRSGKFKSIPVGEIVVGDLVCLEAGDAIPCDGVLVNYDGLEVDESALTGEPEEINKDAETDPFLLSGCTAIAGSGRFVAIAVGKNSQWGVIKSHLEKEQDATPLQEKLDDMAAMIGYVGMAAAAATFVAMMGIKIFVDPDYLKDVSIFKHALDAFIIGVTIVVVAVPEGLPLAVTISLAYSTKQMLKDQNLIRHLAACETMGNATNICSDKTGTLTENRMTVVRGIFANVRDNVCKKPLKISPAAREIILEGFACCSTAKILPPPPHKKDEINFDSRPQLVGSKTEAAMLLLARSDWGSKDDTDKRREEANFGKEGGSRLFPFSSKRKRMTVLVNKGESNWTMYHKGAAELILENCTMYTDIDGNEQPMTSEKRKFFEDVIQEFAGDALRCIAMCHRKNVNKFVKNIADITLSQCEQKLEKEMCLDALVGIADPLRSDVVDAVATCQRAGIFVRMVTGDNLQTARAIAKQAGILTEGGLSMTGEEFRKLSPAKLDEILPKLQVLARSSPEDKHILVQRLNGGLIPATREEWEEAHPNRDYDKERDLLLPGYKEEWEKSRGGVGEVVGVTGDGTNDGPALKAADVGLSMGLSGTDVAKNASDIIIMDDKFSSIVRAVLWGRSVFDNIRKFLQFQLTVNVVALTITFLSALVGYDPPLNAVMMLWVNLIMDTMGALALGTEPPQMELLDRRPYKRDASLISLPMWRNILIQATYQLGLLVYLLNKGPKLYNCEDGSTHHFTIIFNAFVFCQVFNEFNAREIGDRFDPMGALGKSPMFLMVIAFTVLAQWSIVEYGGDFTQTTPLTLEEWRTTVGYGAMSIPIGFIMRLVPVSEDPASFAGVPGKLWVEKKPNHWLGALMVALIPFLAAIVYQLAWEVEELKH</sequence>
<dbReference type="InterPro" id="IPR006068">
    <property type="entry name" value="ATPase_P-typ_cation-transptr_C"/>
</dbReference>
<keyword evidence="9" id="KW-0460">Magnesium</keyword>
<dbReference type="GO" id="GO:0005886">
    <property type="term" value="C:plasma membrane"/>
    <property type="evidence" value="ECO:0007669"/>
    <property type="project" value="TreeGrafter"/>
</dbReference>
<dbReference type="NCBIfam" id="TIGR01494">
    <property type="entry name" value="ATPase_P-type"/>
    <property type="match status" value="2"/>
</dbReference>
<evidence type="ECO:0000256" key="7">
    <source>
        <dbReference type="ARBA" id="ARBA00022837"/>
    </source>
</evidence>
<dbReference type="EC" id="7.2.2.10" evidence="15"/>
<feature type="transmembrane region" description="Helical" evidence="15">
    <location>
        <begin position="320"/>
        <end position="345"/>
    </location>
</feature>
<dbReference type="FunFam" id="1.20.1110.10:FF:000039">
    <property type="entry name" value="Calcium-transporting ATPase"/>
    <property type="match status" value="1"/>
</dbReference>
<dbReference type="Pfam" id="PF00122">
    <property type="entry name" value="E1-E2_ATPase"/>
    <property type="match status" value="1"/>
</dbReference>
<evidence type="ECO:0000256" key="3">
    <source>
        <dbReference type="ARBA" id="ARBA00022568"/>
    </source>
</evidence>
<protein>
    <recommendedName>
        <fullName evidence="15">Calcium-transporting ATPase</fullName>
        <ecNumber evidence="15">7.2.2.10</ecNumber>
    </recommendedName>
</protein>
<keyword evidence="12 15" id="KW-0406">Ion transport</keyword>
<dbReference type="GO" id="GO:0016887">
    <property type="term" value="F:ATP hydrolysis activity"/>
    <property type="evidence" value="ECO:0007669"/>
    <property type="project" value="InterPro"/>
</dbReference>
<evidence type="ECO:0000256" key="2">
    <source>
        <dbReference type="ARBA" id="ARBA00022448"/>
    </source>
</evidence>
<evidence type="ECO:0000313" key="17">
    <source>
        <dbReference type="EMBL" id="KAG7355642.1"/>
    </source>
</evidence>
<evidence type="ECO:0000256" key="8">
    <source>
        <dbReference type="ARBA" id="ARBA00022840"/>
    </source>
</evidence>